<evidence type="ECO:0000313" key="4">
    <source>
        <dbReference type="Proteomes" id="UP000748025"/>
    </source>
</evidence>
<keyword evidence="4" id="KW-1185">Reference proteome</keyword>
<evidence type="ECO:0000256" key="1">
    <source>
        <dbReference type="SAM" id="MobiDB-lite"/>
    </source>
</evidence>
<dbReference type="CDD" id="cd00084">
    <property type="entry name" value="HMG-box_SF"/>
    <property type="match status" value="1"/>
</dbReference>
<feature type="region of interest" description="Disordered" evidence="1">
    <location>
        <begin position="109"/>
        <end position="140"/>
    </location>
</feature>
<gene>
    <name evidence="3" type="ORF">E4U43_000275</name>
</gene>
<dbReference type="AlphaFoldDB" id="A0A9P7NAF8"/>
<feature type="region of interest" description="Disordered" evidence="1">
    <location>
        <begin position="1"/>
        <end position="23"/>
    </location>
</feature>
<feature type="region of interest" description="Disordered" evidence="1">
    <location>
        <begin position="297"/>
        <end position="326"/>
    </location>
</feature>
<feature type="domain" description="SprT-like" evidence="2">
    <location>
        <begin position="393"/>
        <end position="562"/>
    </location>
</feature>
<dbReference type="GO" id="GO:0005634">
    <property type="term" value="C:nucleus"/>
    <property type="evidence" value="ECO:0007669"/>
    <property type="project" value="TreeGrafter"/>
</dbReference>
<dbReference type="GO" id="GO:0006950">
    <property type="term" value="P:response to stress"/>
    <property type="evidence" value="ECO:0007669"/>
    <property type="project" value="UniProtKB-ARBA"/>
</dbReference>
<feature type="region of interest" description="Disordered" evidence="1">
    <location>
        <begin position="197"/>
        <end position="246"/>
    </location>
</feature>
<dbReference type="EMBL" id="SRPW01001080">
    <property type="protein sequence ID" value="KAG6007667.1"/>
    <property type="molecule type" value="Genomic_DNA"/>
</dbReference>
<dbReference type="PANTHER" id="PTHR23099:SF0">
    <property type="entry name" value="GERM CELL NUCLEAR ACIDIC PROTEIN"/>
    <property type="match status" value="1"/>
</dbReference>
<accession>A0A9P7NAF8</accession>
<dbReference type="InterPro" id="IPR006640">
    <property type="entry name" value="SprT-like_domain"/>
</dbReference>
<evidence type="ECO:0000259" key="2">
    <source>
        <dbReference type="SMART" id="SM00731"/>
    </source>
</evidence>
<dbReference type="Pfam" id="PF10263">
    <property type="entry name" value="SprT-like"/>
    <property type="match status" value="1"/>
</dbReference>
<dbReference type="SMART" id="SM00731">
    <property type="entry name" value="SprT"/>
    <property type="match status" value="1"/>
</dbReference>
<dbReference type="Proteomes" id="UP000748025">
    <property type="component" value="Unassembled WGS sequence"/>
</dbReference>
<feature type="compositionally biased region" description="Polar residues" evidence="1">
    <location>
        <begin position="113"/>
        <end position="134"/>
    </location>
</feature>
<sequence>MARLTRHTLGDDDTPAEVDSSKHGGQIFSDVQHSNNVAAATMRLKKNLVLKPGTPTRCTHKIRRLGGTNQETGILFQPWNRQDEDGSQARYQKIMRESPAKLGLFTEFEQDDASVSPSKSSRWNRPEMTFQTPRRSGKPICSGITAGTLGSRPLFISKGTKSASLNTSALQQIVQEQDFVKDLAFDESSALENTMTTISSSADTTTTSLGSLSNDVAHKHQDMPGELPIPTLSSCSESTDVDEGEPMESVHAIALAPNKKPHQNQGGPLDSIIMSTEELSASHDEVDNIVEMWDKMNLTSSPRSDPSYASDTDSSSDSFSPSGRKITSLNSTLTLRDNQRQMQDLIDCCDSDSLVPQSLRAPSLKDQKHGGWAKLSKKSLQAARQSVAVAFLSELDEKVTKGRIAELTKATGGVQLNWTKSLNTTAGRANWRRETVREKQSDGKVLHEDFKHHASIDLAEKVIDTEVKLLNVLAHEFCHLATFMISGIVKNPHGKDFKSWAAKCSLIFGDRGIRVTTKHSYEIDFKYLWQCVSCHLEYKRHSKSIDVERHRCGSCKSKLEQIRPAPRGSKNNNEKAGQSPYQLFVREQMMLVKRENPNVLQQDLIRIIAKKWAAKKGQDGVDGQEVS</sequence>
<evidence type="ECO:0000313" key="3">
    <source>
        <dbReference type="EMBL" id="KAG6007667.1"/>
    </source>
</evidence>
<dbReference type="Pfam" id="PF17283">
    <property type="entry name" value="Zn_ribbon_SprT"/>
    <property type="match status" value="1"/>
</dbReference>
<proteinExistence type="predicted"/>
<feature type="compositionally biased region" description="Low complexity" evidence="1">
    <location>
        <begin position="304"/>
        <end position="322"/>
    </location>
</feature>
<dbReference type="PANTHER" id="PTHR23099">
    <property type="entry name" value="TRANSCRIPTIONAL REGULATOR"/>
    <property type="match status" value="1"/>
</dbReference>
<reference evidence="3" key="1">
    <citation type="journal article" date="2020" name="bioRxiv">
        <title>Whole genome comparisons of ergot fungi reveals the divergence and evolution of species within the genus Claviceps are the result of varying mechanisms driving genome evolution and host range expansion.</title>
        <authorList>
            <person name="Wyka S.A."/>
            <person name="Mondo S.J."/>
            <person name="Liu M."/>
            <person name="Dettman J."/>
            <person name="Nalam V."/>
            <person name="Broders K.D."/>
        </authorList>
    </citation>
    <scope>NUCLEOTIDE SEQUENCE</scope>
    <source>
        <strain evidence="3">CCC 602</strain>
    </source>
</reference>
<organism evidence="3 4">
    <name type="scientific">Claviceps pusilla</name>
    <dbReference type="NCBI Taxonomy" id="123648"/>
    <lineage>
        <taxon>Eukaryota</taxon>
        <taxon>Fungi</taxon>
        <taxon>Dikarya</taxon>
        <taxon>Ascomycota</taxon>
        <taxon>Pezizomycotina</taxon>
        <taxon>Sordariomycetes</taxon>
        <taxon>Hypocreomycetidae</taxon>
        <taxon>Hypocreales</taxon>
        <taxon>Clavicipitaceae</taxon>
        <taxon>Claviceps</taxon>
    </lineage>
</organism>
<dbReference type="InterPro" id="IPR035240">
    <property type="entry name" value="SprT_Zn_ribbon"/>
</dbReference>
<feature type="compositionally biased region" description="Low complexity" evidence="1">
    <location>
        <begin position="197"/>
        <end position="213"/>
    </location>
</feature>
<dbReference type="Gene3D" id="1.10.30.10">
    <property type="entry name" value="High mobility group box domain"/>
    <property type="match status" value="1"/>
</dbReference>
<comment type="caution">
    <text evidence="3">The sequence shown here is derived from an EMBL/GenBank/DDBJ whole genome shotgun (WGS) entry which is preliminary data.</text>
</comment>
<name>A0A9P7NAF8_9HYPO</name>
<dbReference type="InterPro" id="IPR036910">
    <property type="entry name" value="HMG_box_dom_sf"/>
</dbReference>
<dbReference type="OrthoDB" id="20772at2759"/>
<protein>
    <recommendedName>
        <fullName evidence="2">SprT-like domain-containing protein</fullName>
    </recommendedName>
</protein>